<protein>
    <recommendedName>
        <fullName evidence="2">UPF0301 protein A2519_01365</fullName>
    </recommendedName>
</protein>
<dbReference type="HAMAP" id="MF_00758">
    <property type="entry name" value="UPF0301"/>
    <property type="match status" value="1"/>
</dbReference>
<evidence type="ECO:0000313" key="4">
    <source>
        <dbReference type="Proteomes" id="UP000179243"/>
    </source>
</evidence>
<evidence type="ECO:0000256" key="2">
    <source>
        <dbReference type="HAMAP-Rule" id="MF_00758"/>
    </source>
</evidence>
<name>A0A1F7F3B1_UNCRA</name>
<evidence type="ECO:0000256" key="1">
    <source>
        <dbReference type="ARBA" id="ARBA00009600"/>
    </source>
</evidence>
<dbReference type="SUPFAM" id="SSF143456">
    <property type="entry name" value="VC0467-like"/>
    <property type="match status" value="1"/>
</dbReference>
<dbReference type="PANTHER" id="PTHR30327">
    <property type="entry name" value="UNCHARACTERIZED PROTEIN YQGE"/>
    <property type="match status" value="1"/>
</dbReference>
<accession>A0A1F7F3B1</accession>
<dbReference type="AlphaFoldDB" id="A0A1F7F3B1"/>
<comment type="similarity">
    <text evidence="1 2">Belongs to the UPF0301 (AlgH) family.</text>
</comment>
<comment type="caution">
    <text evidence="3">The sequence shown here is derived from an EMBL/GenBank/DDBJ whole genome shotgun (WGS) entry which is preliminary data.</text>
</comment>
<dbReference type="InterPro" id="IPR003774">
    <property type="entry name" value="AlgH-like"/>
</dbReference>
<dbReference type="GO" id="GO:0005829">
    <property type="term" value="C:cytosol"/>
    <property type="evidence" value="ECO:0007669"/>
    <property type="project" value="TreeGrafter"/>
</dbReference>
<dbReference type="Proteomes" id="UP000179243">
    <property type="component" value="Unassembled WGS sequence"/>
</dbReference>
<dbReference type="Pfam" id="PF02622">
    <property type="entry name" value="DUF179"/>
    <property type="match status" value="1"/>
</dbReference>
<gene>
    <name evidence="3" type="ORF">A2519_01365</name>
</gene>
<dbReference type="PANTHER" id="PTHR30327:SF1">
    <property type="entry name" value="UPF0301 PROTEIN YQGE"/>
    <property type="match status" value="1"/>
</dbReference>
<evidence type="ECO:0000313" key="3">
    <source>
        <dbReference type="EMBL" id="OGK01155.1"/>
    </source>
</evidence>
<organism evidence="3 4">
    <name type="scientific">Candidatus Raymondbacteria bacterium RIFOXYD12_FULL_49_13</name>
    <dbReference type="NCBI Taxonomy" id="1817890"/>
    <lineage>
        <taxon>Bacteria</taxon>
        <taxon>Raymondiibacteriota</taxon>
    </lineage>
</organism>
<sequence>MPGKNQLAKGTILLANGNLTDTNFKRTLVLLCEHGSQGAYGLILNQPAQVHLSQVFPDTPEFTSCDLSLYTGGPCELDRIQVLHSFRSNDIGGALICSGIYAGGDFLKIIAACKAKPKANRYCRFYRGYSGWGANQLETEMEANAWIVCKAARDIVFSSNAETMWPQVLKSMGGYYSFLATMPPDLSAN</sequence>
<dbReference type="Gene3D" id="3.40.1740.10">
    <property type="entry name" value="VC0467-like"/>
    <property type="match status" value="1"/>
</dbReference>
<reference evidence="3 4" key="1">
    <citation type="journal article" date="2016" name="Nat. Commun.">
        <title>Thousands of microbial genomes shed light on interconnected biogeochemical processes in an aquifer system.</title>
        <authorList>
            <person name="Anantharaman K."/>
            <person name="Brown C.T."/>
            <person name="Hug L.A."/>
            <person name="Sharon I."/>
            <person name="Castelle C.J."/>
            <person name="Probst A.J."/>
            <person name="Thomas B.C."/>
            <person name="Singh A."/>
            <person name="Wilkins M.J."/>
            <person name="Karaoz U."/>
            <person name="Brodie E.L."/>
            <person name="Williams K.H."/>
            <person name="Hubbard S.S."/>
            <person name="Banfield J.F."/>
        </authorList>
    </citation>
    <scope>NUCLEOTIDE SEQUENCE [LARGE SCALE GENOMIC DNA]</scope>
</reference>
<dbReference type="EMBL" id="MFYX01000131">
    <property type="protein sequence ID" value="OGK01155.1"/>
    <property type="molecule type" value="Genomic_DNA"/>
</dbReference>
<proteinExistence type="inferred from homology"/>